<dbReference type="Proteomes" id="UP001597418">
    <property type="component" value="Unassembled WGS sequence"/>
</dbReference>
<organism evidence="3 4">
    <name type="scientific">Sphingobacterium populi</name>
    <dbReference type="NCBI Taxonomy" id="1812824"/>
    <lineage>
        <taxon>Bacteria</taxon>
        <taxon>Pseudomonadati</taxon>
        <taxon>Bacteroidota</taxon>
        <taxon>Sphingobacteriia</taxon>
        <taxon>Sphingobacteriales</taxon>
        <taxon>Sphingobacteriaceae</taxon>
        <taxon>Sphingobacterium</taxon>
    </lineage>
</organism>
<evidence type="ECO:0000313" key="4">
    <source>
        <dbReference type="Proteomes" id="UP001597418"/>
    </source>
</evidence>
<dbReference type="CDD" id="cd00093">
    <property type="entry name" value="HTH_XRE"/>
    <property type="match status" value="1"/>
</dbReference>
<protein>
    <submittedName>
        <fullName evidence="3">Helix-turn-helix domain-containing protein</fullName>
    </submittedName>
</protein>
<keyword evidence="1" id="KW-0238">DNA-binding</keyword>
<dbReference type="InterPro" id="IPR010982">
    <property type="entry name" value="Lambda_DNA-bd_dom_sf"/>
</dbReference>
<dbReference type="RefSeq" id="WP_066756444.1">
    <property type="nucleotide sequence ID" value="NZ_JBHUMB010000006.1"/>
</dbReference>
<evidence type="ECO:0000256" key="1">
    <source>
        <dbReference type="ARBA" id="ARBA00023125"/>
    </source>
</evidence>
<dbReference type="Pfam" id="PF01381">
    <property type="entry name" value="HTH_3"/>
    <property type="match status" value="1"/>
</dbReference>
<dbReference type="PANTHER" id="PTHR46558">
    <property type="entry name" value="TRACRIPTIONAL REGULATORY PROTEIN-RELATED-RELATED"/>
    <property type="match status" value="1"/>
</dbReference>
<dbReference type="Gene3D" id="1.10.260.40">
    <property type="entry name" value="lambda repressor-like DNA-binding domains"/>
    <property type="match status" value="1"/>
</dbReference>
<proteinExistence type="predicted"/>
<feature type="domain" description="HTH cro/C1-type" evidence="2">
    <location>
        <begin position="17"/>
        <end position="71"/>
    </location>
</feature>
<evidence type="ECO:0000259" key="2">
    <source>
        <dbReference type="PROSITE" id="PS50943"/>
    </source>
</evidence>
<dbReference type="SUPFAM" id="SSF47413">
    <property type="entry name" value="lambda repressor-like DNA-binding domains"/>
    <property type="match status" value="1"/>
</dbReference>
<dbReference type="PANTHER" id="PTHR46558:SF11">
    <property type="entry name" value="HTH-TYPE TRANSCRIPTIONAL REGULATOR XRE"/>
    <property type="match status" value="1"/>
</dbReference>
<dbReference type="PROSITE" id="PS50943">
    <property type="entry name" value="HTH_CROC1"/>
    <property type="match status" value="1"/>
</dbReference>
<comment type="caution">
    <text evidence="3">The sequence shown here is derived from an EMBL/GenBank/DDBJ whole genome shotgun (WGS) entry which is preliminary data.</text>
</comment>
<evidence type="ECO:0000313" key="3">
    <source>
        <dbReference type="EMBL" id="MFD2743152.1"/>
    </source>
</evidence>
<dbReference type="InterPro" id="IPR001387">
    <property type="entry name" value="Cro/C1-type_HTH"/>
</dbReference>
<name>A0ABW5UCD0_9SPHI</name>
<dbReference type="SMART" id="SM00530">
    <property type="entry name" value="HTH_XRE"/>
    <property type="match status" value="1"/>
</dbReference>
<dbReference type="EMBL" id="JBHUMB010000006">
    <property type="protein sequence ID" value="MFD2743152.1"/>
    <property type="molecule type" value="Genomic_DNA"/>
</dbReference>
<keyword evidence="4" id="KW-1185">Reference proteome</keyword>
<accession>A0ABW5UCD0</accession>
<sequence length="77" mass="8591">MVKSKNVEINKALGKHLSKLRADRKLSQEELANLIDIPISQVGRIERGEGNPTVTTLHLFAQAFNISIKDLFSFNDA</sequence>
<gene>
    <name evidence="3" type="ORF">ACFSQ6_07055</name>
</gene>
<reference evidence="4" key="1">
    <citation type="journal article" date="2019" name="Int. J. Syst. Evol. Microbiol.">
        <title>The Global Catalogue of Microorganisms (GCM) 10K type strain sequencing project: providing services to taxonomists for standard genome sequencing and annotation.</title>
        <authorList>
            <consortium name="The Broad Institute Genomics Platform"/>
            <consortium name="The Broad Institute Genome Sequencing Center for Infectious Disease"/>
            <person name="Wu L."/>
            <person name="Ma J."/>
        </authorList>
    </citation>
    <scope>NUCLEOTIDE SEQUENCE [LARGE SCALE GENOMIC DNA]</scope>
    <source>
        <strain evidence="4">KCTC 42247</strain>
    </source>
</reference>